<dbReference type="Gene3D" id="3.40.50.1000">
    <property type="entry name" value="HAD superfamily/HAD-like"/>
    <property type="match status" value="1"/>
</dbReference>
<dbReference type="RefSeq" id="WP_307233077.1">
    <property type="nucleotide sequence ID" value="NZ_JAUSTT010000041.1"/>
</dbReference>
<gene>
    <name evidence="2" type="ORF">J2S08_004246</name>
</gene>
<dbReference type="Pfam" id="PF00702">
    <property type="entry name" value="Hydrolase"/>
    <property type="match status" value="1"/>
</dbReference>
<dbReference type="SFLD" id="SFLDG01129">
    <property type="entry name" value="C1.5:_HAD__Beta-PGM__Phosphata"/>
    <property type="match status" value="1"/>
</dbReference>
<evidence type="ECO:0000313" key="2">
    <source>
        <dbReference type="EMBL" id="MDQ0178341.1"/>
    </source>
</evidence>
<dbReference type="PANTHER" id="PTHR43316">
    <property type="entry name" value="HYDROLASE, HALOACID DELAHOGENASE-RELATED"/>
    <property type="match status" value="1"/>
</dbReference>
<name>A0ABT9WYI0_9BACI</name>
<evidence type="ECO:0000256" key="1">
    <source>
        <dbReference type="ARBA" id="ARBA00022801"/>
    </source>
</evidence>
<sequence length="254" mass="29181">MKKWITFDLDGTFMQNPFIDHVFVEIEKTILAHCETCHAVTAALFAEHEKRMKMKNIAAAYNWDDIVHHYLSANNIACSIDVEALVQKHSKQPKVYLLENNILETLDQLVFNGFSLAVITNGFKKYQLPVMDELGLTGYFKKIVTPEKMGVGKPDPRMFAPFKGNIFAHVGDRLDHDVQAANLYGTTSILIYRRLPKQLREKSIKERNNDPLVNNIYFEKWKKETKTDSFPPSHAIPDILITSINEMLQVVKNE</sequence>
<dbReference type="PANTHER" id="PTHR43316:SF8">
    <property type="entry name" value="HAD FAMILY HYDROLASE"/>
    <property type="match status" value="1"/>
</dbReference>
<dbReference type="InterPro" id="IPR036412">
    <property type="entry name" value="HAD-like_sf"/>
</dbReference>
<keyword evidence="3" id="KW-1185">Reference proteome</keyword>
<dbReference type="InterPro" id="IPR023214">
    <property type="entry name" value="HAD_sf"/>
</dbReference>
<dbReference type="InterPro" id="IPR051540">
    <property type="entry name" value="S-2-haloacid_dehalogenase"/>
</dbReference>
<protein>
    <submittedName>
        <fullName evidence="2">FMN phosphatase YigB (HAD superfamily)</fullName>
    </submittedName>
</protein>
<evidence type="ECO:0000313" key="3">
    <source>
        <dbReference type="Proteomes" id="UP001223586"/>
    </source>
</evidence>
<reference evidence="2 3" key="1">
    <citation type="submission" date="2023-07" db="EMBL/GenBank/DDBJ databases">
        <title>Genomic Encyclopedia of Type Strains, Phase IV (KMG-IV): sequencing the most valuable type-strain genomes for metagenomic binning, comparative biology and taxonomic classification.</title>
        <authorList>
            <person name="Goeker M."/>
        </authorList>
    </citation>
    <scope>NUCLEOTIDE SEQUENCE [LARGE SCALE GENOMIC DNA]</scope>
    <source>
        <strain evidence="2 3">DSM 23837</strain>
    </source>
</reference>
<accession>A0ABT9WYI0</accession>
<organism evidence="2 3">
    <name type="scientific">Bacillus chungangensis</name>
    <dbReference type="NCBI Taxonomy" id="587633"/>
    <lineage>
        <taxon>Bacteria</taxon>
        <taxon>Bacillati</taxon>
        <taxon>Bacillota</taxon>
        <taxon>Bacilli</taxon>
        <taxon>Bacillales</taxon>
        <taxon>Bacillaceae</taxon>
        <taxon>Bacillus</taxon>
    </lineage>
</organism>
<comment type="caution">
    <text evidence="2">The sequence shown here is derived from an EMBL/GenBank/DDBJ whole genome shotgun (WGS) entry which is preliminary data.</text>
</comment>
<dbReference type="Proteomes" id="UP001223586">
    <property type="component" value="Unassembled WGS sequence"/>
</dbReference>
<dbReference type="EMBL" id="JAUSTT010000041">
    <property type="protein sequence ID" value="MDQ0178341.1"/>
    <property type="molecule type" value="Genomic_DNA"/>
</dbReference>
<dbReference type="SUPFAM" id="SSF56784">
    <property type="entry name" value="HAD-like"/>
    <property type="match status" value="1"/>
</dbReference>
<keyword evidence="1" id="KW-0378">Hydrolase</keyword>
<dbReference type="Gene3D" id="1.20.120.710">
    <property type="entry name" value="Haloacid dehalogenase hydrolase-like domain"/>
    <property type="match status" value="1"/>
</dbReference>
<proteinExistence type="predicted"/>
<dbReference type="SFLD" id="SFLDS00003">
    <property type="entry name" value="Haloacid_Dehalogenase"/>
    <property type="match status" value="1"/>
</dbReference>